<evidence type="ECO:0000259" key="10">
    <source>
        <dbReference type="Pfam" id="PF04290"/>
    </source>
</evidence>
<comment type="subcellular location">
    <subcellularLocation>
        <location evidence="1 9">Cell inner membrane</location>
        <topology evidence="1 9">Multi-pass membrane protein</topology>
    </subcellularLocation>
</comment>
<sequence>MQSPIALQFGRAKLPVRLPPGPFDATKPSRTRMLRSFLDGLYRLAGYLAGVFLILIFLLMMGLSIGRQVNINIPAGDDLASWCMAAMAFLGLAHTFRSGEMIRVGLLIDRIRGRARRPFEIFSLLVGLGFVGFFAWHAVQLTYDSYRFNDMAQGVLAVPLWIPQLGYASGLVILFIAFVDEFVHVISGGDPRYEKPPATSAEEVVERAIQSGV</sequence>
<dbReference type="Proteomes" id="UP000321085">
    <property type="component" value="Unassembled WGS sequence"/>
</dbReference>
<reference evidence="11 12" key="1">
    <citation type="submission" date="2019-07" db="EMBL/GenBank/DDBJ databases">
        <title>Whole genome shotgun sequence of Microvirga aerophila NBRC 106136.</title>
        <authorList>
            <person name="Hosoyama A."/>
            <person name="Uohara A."/>
            <person name="Ohji S."/>
            <person name="Ichikawa N."/>
        </authorList>
    </citation>
    <scope>NUCLEOTIDE SEQUENCE [LARGE SCALE GENOMIC DNA]</scope>
    <source>
        <strain evidence="11 12">NBRC 106136</strain>
    </source>
</reference>
<evidence type="ECO:0000256" key="4">
    <source>
        <dbReference type="ARBA" id="ARBA00022519"/>
    </source>
</evidence>
<evidence type="ECO:0000256" key="6">
    <source>
        <dbReference type="ARBA" id="ARBA00022989"/>
    </source>
</evidence>
<evidence type="ECO:0000256" key="5">
    <source>
        <dbReference type="ARBA" id="ARBA00022692"/>
    </source>
</evidence>
<dbReference type="PANTHER" id="PTHR35011">
    <property type="entry name" value="2,3-DIKETO-L-GULONATE TRAP TRANSPORTER SMALL PERMEASE PROTEIN YIAM"/>
    <property type="match status" value="1"/>
</dbReference>
<evidence type="ECO:0000256" key="1">
    <source>
        <dbReference type="ARBA" id="ARBA00004429"/>
    </source>
</evidence>
<proteinExistence type="inferred from homology"/>
<comment type="similarity">
    <text evidence="8 9">Belongs to the TRAP transporter small permease family.</text>
</comment>
<keyword evidence="3" id="KW-1003">Cell membrane</keyword>
<dbReference type="EMBL" id="BJYU01000037">
    <property type="protein sequence ID" value="GEO15181.1"/>
    <property type="molecule type" value="Genomic_DNA"/>
</dbReference>
<comment type="function">
    <text evidence="9">Part of the tripartite ATP-independent periplasmic (TRAP) transport system.</text>
</comment>
<organism evidence="11 12">
    <name type="scientific">Microvirga aerophila</name>
    <dbReference type="NCBI Taxonomy" id="670291"/>
    <lineage>
        <taxon>Bacteria</taxon>
        <taxon>Pseudomonadati</taxon>
        <taxon>Pseudomonadota</taxon>
        <taxon>Alphaproteobacteria</taxon>
        <taxon>Hyphomicrobiales</taxon>
        <taxon>Methylobacteriaceae</taxon>
        <taxon>Microvirga</taxon>
    </lineage>
</organism>
<gene>
    <name evidence="11" type="ORF">MAE02_28770</name>
</gene>
<comment type="caution">
    <text evidence="11">The sequence shown here is derived from an EMBL/GenBank/DDBJ whole genome shotgun (WGS) entry which is preliminary data.</text>
</comment>
<feature type="transmembrane region" description="Helical" evidence="9">
    <location>
        <begin position="40"/>
        <end position="59"/>
    </location>
</feature>
<dbReference type="AlphaFoldDB" id="A0A512BT92"/>
<keyword evidence="4 9" id="KW-0997">Cell inner membrane</keyword>
<dbReference type="InterPro" id="IPR055348">
    <property type="entry name" value="DctQ"/>
</dbReference>
<keyword evidence="7 9" id="KW-0472">Membrane</keyword>
<feature type="transmembrane region" description="Helical" evidence="9">
    <location>
        <begin position="79"/>
        <end position="97"/>
    </location>
</feature>
<protein>
    <recommendedName>
        <fullName evidence="9">TRAP transporter small permease protein</fullName>
    </recommendedName>
</protein>
<comment type="subunit">
    <text evidence="9">The complex comprises the extracytoplasmic solute receptor protein and the two transmembrane proteins.</text>
</comment>
<keyword evidence="2 9" id="KW-0813">Transport</keyword>
<evidence type="ECO:0000256" key="3">
    <source>
        <dbReference type="ARBA" id="ARBA00022475"/>
    </source>
</evidence>
<dbReference type="GO" id="GO:0015740">
    <property type="term" value="P:C4-dicarboxylate transport"/>
    <property type="evidence" value="ECO:0007669"/>
    <property type="project" value="TreeGrafter"/>
</dbReference>
<evidence type="ECO:0000313" key="11">
    <source>
        <dbReference type="EMBL" id="GEO15181.1"/>
    </source>
</evidence>
<dbReference type="PANTHER" id="PTHR35011:SF10">
    <property type="entry name" value="TRAP TRANSPORTER SMALL PERMEASE PROTEIN"/>
    <property type="match status" value="1"/>
</dbReference>
<keyword evidence="12" id="KW-1185">Reference proteome</keyword>
<feature type="domain" description="Tripartite ATP-independent periplasmic transporters DctQ component" evidence="10">
    <location>
        <begin position="57"/>
        <end position="186"/>
    </location>
</feature>
<dbReference type="GO" id="GO:0022857">
    <property type="term" value="F:transmembrane transporter activity"/>
    <property type="evidence" value="ECO:0007669"/>
    <property type="project" value="UniProtKB-UniRule"/>
</dbReference>
<evidence type="ECO:0000256" key="8">
    <source>
        <dbReference type="ARBA" id="ARBA00038436"/>
    </source>
</evidence>
<evidence type="ECO:0000256" key="9">
    <source>
        <dbReference type="RuleBase" id="RU369079"/>
    </source>
</evidence>
<name>A0A512BT92_9HYPH</name>
<evidence type="ECO:0000256" key="2">
    <source>
        <dbReference type="ARBA" id="ARBA00022448"/>
    </source>
</evidence>
<feature type="transmembrane region" description="Helical" evidence="9">
    <location>
        <begin position="118"/>
        <end position="138"/>
    </location>
</feature>
<keyword evidence="5 9" id="KW-0812">Transmembrane</keyword>
<feature type="transmembrane region" description="Helical" evidence="9">
    <location>
        <begin position="158"/>
        <end position="179"/>
    </location>
</feature>
<dbReference type="GO" id="GO:0005886">
    <property type="term" value="C:plasma membrane"/>
    <property type="evidence" value="ECO:0007669"/>
    <property type="project" value="UniProtKB-SubCell"/>
</dbReference>
<dbReference type="Pfam" id="PF04290">
    <property type="entry name" value="DctQ"/>
    <property type="match status" value="1"/>
</dbReference>
<accession>A0A512BT92</accession>
<evidence type="ECO:0000256" key="7">
    <source>
        <dbReference type="ARBA" id="ARBA00023136"/>
    </source>
</evidence>
<dbReference type="InterPro" id="IPR007387">
    <property type="entry name" value="TRAP_DctQ"/>
</dbReference>
<keyword evidence="6 9" id="KW-1133">Transmembrane helix</keyword>
<evidence type="ECO:0000313" key="12">
    <source>
        <dbReference type="Proteomes" id="UP000321085"/>
    </source>
</evidence>